<evidence type="ECO:0000256" key="1">
    <source>
        <dbReference type="ARBA" id="ARBA00023002"/>
    </source>
</evidence>
<proteinExistence type="predicted"/>
<sequence>MSLNFDGKVALVTGSSSGLGEAIALLFAARGARVTLCGRDAERLLKVVDSATEISGGHRERFISVTGDVNEAAARKKIVEETIKAFGQLDILVANAGVSIPNGTITDATPEIYDQLMNTNVKAVFFLIQEALPFLEKSRGNIVCMSSMLSSLVAVPSCIYPMSKAAVDHLARCLAVELGPKGIRVNTVNPSFIPTRIRRSYDHNDAWFEKEKAILPLQGLDATAQHVAEAVLFLASDASGFTTGQHLKIDGGRSYAGPFGSPPKPKDN</sequence>
<dbReference type="FunFam" id="3.40.50.720:FF:000084">
    <property type="entry name" value="Short-chain dehydrogenase reductase"/>
    <property type="match status" value="1"/>
</dbReference>
<protein>
    <submittedName>
        <fullName evidence="2">Uncharacterized protein</fullName>
    </submittedName>
</protein>
<dbReference type="InterPro" id="IPR002347">
    <property type="entry name" value="SDR_fam"/>
</dbReference>
<keyword evidence="1" id="KW-0560">Oxidoreductase</keyword>
<evidence type="ECO:0000313" key="2">
    <source>
        <dbReference type="EnsemblMetazoa" id="BGLB005116-PB"/>
    </source>
</evidence>
<dbReference type="SUPFAM" id="SSF51735">
    <property type="entry name" value="NAD(P)-binding Rossmann-fold domains"/>
    <property type="match status" value="1"/>
</dbReference>
<accession>A0A2C9JN33</accession>
<dbReference type="PANTHER" id="PTHR43975">
    <property type="entry name" value="ZGC:101858"/>
    <property type="match status" value="1"/>
</dbReference>
<dbReference type="InterPro" id="IPR020904">
    <property type="entry name" value="Sc_DH/Rdtase_CS"/>
</dbReference>
<dbReference type="InterPro" id="IPR036291">
    <property type="entry name" value="NAD(P)-bd_dom_sf"/>
</dbReference>
<evidence type="ECO:0000313" key="3">
    <source>
        <dbReference type="Proteomes" id="UP000076420"/>
    </source>
</evidence>
<dbReference type="VEuPathDB" id="VectorBase:BGLB005116"/>
<dbReference type="KEGG" id="bgt:106060751"/>
<dbReference type="PANTHER" id="PTHR43975:SF2">
    <property type="entry name" value="EG:BACR7A4.14 PROTEIN-RELATED"/>
    <property type="match status" value="1"/>
</dbReference>
<dbReference type="OrthoDB" id="6052622at2759"/>
<dbReference type="GO" id="GO:0016491">
    <property type="term" value="F:oxidoreductase activity"/>
    <property type="evidence" value="ECO:0007669"/>
    <property type="project" value="UniProtKB-KW"/>
</dbReference>
<name>A0A2C9JN33_BIOGL</name>
<dbReference type="PRINTS" id="PR00080">
    <property type="entry name" value="SDRFAMILY"/>
</dbReference>
<dbReference type="Pfam" id="PF13561">
    <property type="entry name" value="adh_short_C2"/>
    <property type="match status" value="1"/>
</dbReference>
<dbReference type="Gene3D" id="3.40.50.720">
    <property type="entry name" value="NAD(P)-binding Rossmann-like Domain"/>
    <property type="match status" value="1"/>
</dbReference>
<dbReference type="AlphaFoldDB" id="A0A2C9JN33"/>
<dbReference type="PROSITE" id="PS00061">
    <property type="entry name" value="ADH_SHORT"/>
    <property type="match status" value="1"/>
</dbReference>
<gene>
    <name evidence="2" type="primary">106060751</name>
</gene>
<dbReference type="Proteomes" id="UP000076420">
    <property type="component" value="Unassembled WGS sequence"/>
</dbReference>
<dbReference type="EnsemblMetazoa" id="BGLB005116-RB">
    <property type="protein sequence ID" value="BGLB005116-PB"/>
    <property type="gene ID" value="BGLB005116"/>
</dbReference>
<reference evidence="2" key="1">
    <citation type="submission" date="2020-05" db="UniProtKB">
        <authorList>
            <consortium name="EnsemblMetazoa"/>
        </authorList>
    </citation>
    <scope>IDENTIFICATION</scope>
    <source>
        <strain evidence="2">BB02</strain>
    </source>
</reference>
<organism evidence="2 3">
    <name type="scientific">Biomphalaria glabrata</name>
    <name type="common">Bloodfluke planorb</name>
    <name type="synonym">Freshwater snail</name>
    <dbReference type="NCBI Taxonomy" id="6526"/>
    <lineage>
        <taxon>Eukaryota</taxon>
        <taxon>Metazoa</taxon>
        <taxon>Spiralia</taxon>
        <taxon>Lophotrochozoa</taxon>
        <taxon>Mollusca</taxon>
        <taxon>Gastropoda</taxon>
        <taxon>Heterobranchia</taxon>
        <taxon>Euthyneura</taxon>
        <taxon>Panpulmonata</taxon>
        <taxon>Hygrophila</taxon>
        <taxon>Lymnaeoidea</taxon>
        <taxon>Planorbidae</taxon>
        <taxon>Biomphalaria</taxon>
    </lineage>
</organism>
<dbReference type="STRING" id="6526.A0A2C9JN33"/>
<dbReference type="VEuPathDB" id="VectorBase:BGLAX_033687"/>
<dbReference type="PRINTS" id="PR00081">
    <property type="entry name" value="GDHRDH"/>
</dbReference>